<accession>A0A1A8Z6V5</accession>
<reference evidence="4" key="1">
    <citation type="submission" date="2016-05" db="EMBL/GenBank/DDBJ databases">
        <authorList>
            <person name="Naeem R."/>
        </authorList>
    </citation>
    <scope>NUCLEOTIDE SEQUENCE [LARGE SCALE GENOMIC DNA]</scope>
</reference>
<protein>
    <submittedName>
        <fullName evidence="3">Uncharacterized protein</fullName>
    </submittedName>
</protein>
<dbReference type="EMBL" id="FLRD01000112">
    <property type="protein sequence ID" value="SBT39594.1"/>
    <property type="molecule type" value="Genomic_DNA"/>
</dbReference>
<evidence type="ECO:0000313" key="3">
    <source>
        <dbReference type="EMBL" id="SBT39594.1"/>
    </source>
</evidence>
<keyword evidence="2" id="KW-0812">Transmembrane</keyword>
<gene>
    <name evidence="3" type="ORF">POVWA1_040240</name>
</gene>
<name>A0A1A8Z6V5_PLAOA</name>
<keyword evidence="4" id="KW-1185">Reference proteome</keyword>
<evidence type="ECO:0000256" key="2">
    <source>
        <dbReference type="SAM" id="Phobius"/>
    </source>
</evidence>
<evidence type="ECO:0000313" key="4">
    <source>
        <dbReference type="Proteomes" id="UP000078555"/>
    </source>
</evidence>
<evidence type="ECO:0000256" key="1">
    <source>
        <dbReference type="SAM" id="MobiDB-lite"/>
    </source>
</evidence>
<feature type="compositionally biased region" description="Basic and acidic residues" evidence="1">
    <location>
        <begin position="132"/>
        <end position="152"/>
    </location>
</feature>
<proteinExistence type="predicted"/>
<keyword evidence="2" id="KW-1133">Transmembrane helix</keyword>
<feature type="transmembrane region" description="Helical" evidence="2">
    <location>
        <begin position="50"/>
        <end position="67"/>
    </location>
</feature>
<dbReference type="AlphaFoldDB" id="A0A1A8Z6V5"/>
<keyword evidence="2" id="KW-0472">Membrane</keyword>
<sequence length="152" mass="17656">MVFPHFIHPDFDYHRTIVHRYSTTRPAVPLTAGQHLYTHYYYDNSATNQLTILIFLILFLSLCYRLIDKMFFKGKLINSIFDFSFDSEEDPDLINSTIDDGSDDSVIEQDLAIEPLEVEPYYTAYGKVAPRSGEDKKKEKSKEAEKENTQES</sequence>
<feature type="region of interest" description="Disordered" evidence="1">
    <location>
        <begin position="130"/>
        <end position="152"/>
    </location>
</feature>
<dbReference type="Proteomes" id="UP000078555">
    <property type="component" value="Unassembled WGS sequence"/>
</dbReference>
<organism evidence="3 4">
    <name type="scientific">Plasmodium ovale wallikeri</name>
    <dbReference type="NCBI Taxonomy" id="864142"/>
    <lineage>
        <taxon>Eukaryota</taxon>
        <taxon>Sar</taxon>
        <taxon>Alveolata</taxon>
        <taxon>Apicomplexa</taxon>
        <taxon>Aconoidasida</taxon>
        <taxon>Haemosporida</taxon>
        <taxon>Plasmodiidae</taxon>
        <taxon>Plasmodium</taxon>
        <taxon>Plasmodium (Plasmodium)</taxon>
    </lineage>
</organism>